<keyword evidence="3" id="KW-0012">Acyltransferase</keyword>
<dbReference type="InterPro" id="IPR016039">
    <property type="entry name" value="Thiolase-like"/>
</dbReference>
<accession>A0ABZ2L3M9</accession>
<dbReference type="Proteomes" id="UP001374803">
    <property type="component" value="Chromosome"/>
</dbReference>
<evidence type="ECO:0000256" key="1">
    <source>
        <dbReference type="ARBA" id="ARBA00008467"/>
    </source>
</evidence>
<dbReference type="RefSeq" id="WP_394834232.1">
    <property type="nucleotide sequence ID" value="NZ_CP089929.1"/>
</dbReference>
<dbReference type="SUPFAM" id="SSF53901">
    <property type="entry name" value="Thiolase-like"/>
    <property type="match status" value="2"/>
</dbReference>
<comment type="similarity">
    <text evidence="1 4">Belongs to the thiolase-like superfamily. Beta-ketoacyl-ACP synthases family.</text>
</comment>
<evidence type="ECO:0000256" key="4">
    <source>
        <dbReference type="RuleBase" id="RU003694"/>
    </source>
</evidence>
<dbReference type="Pfam" id="PF00109">
    <property type="entry name" value="ketoacyl-synt"/>
    <property type="match status" value="1"/>
</dbReference>
<evidence type="ECO:0000256" key="3">
    <source>
        <dbReference type="ARBA" id="ARBA00023315"/>
    </source>
</evidence>
<dbReference type="PROSITE" id="PS52004">
    <property type="entry name" value="KS3_2"/>
    <property type="match status" value="1"/>
</dbReference>
<dbReference type="InterPro" id="IPR020841">
    <property type="entry name" value="PKS_Beta-ketoAc_synthase_dom"/>
</dbReference>
<dbReference type="InterPro" id="IPR000794">
    <property type="entry name" value="Beta-ketoacyl_synthase"/>
</dbReference>
<evidence type="ECO:0000256" key="2">
    <source>
        <dbReference type="ARBA" id="ARBA00022679"/>
    </source>
</evidence>
<dbReference type="InterPro" id="IPR014031">
    <property type="entry name" value="Ketoacyl_synth_C"/>
</dbReference>
<dbReference type="PANTHER" id="PTHR11712:SF322">
    <property type="entry name" value="POLYKETIDE BETA-KETOACYL SYNTHASE 2-RELATED"/>
    <property type="match status" value="1"/>
</dbReference>
<dbReference type="SMART" id="SM00825">
    <property type="entry name" value="PKS_KS"/>
    <property type="match status" value="1"/>
</dbReference>
<dbReference type="PANTHER" id="PTHR11712">
    <property type="entry name" value="POLYKETIDE SYNTHASE-RELATED"/>
    <property type="match status" value="1"/>
</dbReference>
<evidence type="ECO:0000259" key="5">
    <source>
        <dbReference type="PROSITE" id="PS52004"/>
    </source>
</evidence>
<evidence type="ECO:0000313" key="7">
    <source>
        <dbReference type="Proteomes" id="UP001374803"/>
    </source>
</evidence>
<name>A0ABZ2L3M9_9BACT</name>
<keyword evidence="2 4" id="KW-0808">Transferase</keyword>
<organism evidence="6 7">
    <name type="scientific">Pendulispora rubella</name>
    <dbReference type="NCBI Taxonomy" id="2741070"/>
    <lineage>
        <taxon>Bacteria</taxon>
        <taxon>Pseudomonadati</taxon>
        <taxon>Myxococcota</taxon>
        <taxon>Myxococcia</taxon>
        <taxon>Myxococcales</taxon>
        <taxon>Sorangiineae</taxon>
        <taxon>Pendulisporaceae</taxon>
        <taxon>Pendulispora</taxon>
    </lineage>
</organism>
<reference evidence="6" key="1">
    <citation type="submission" date="2021-12" db="EMBL/GenBank/DDBJ databases">
        <title>Discovery of the Pendulisporaceae a myxobacterial family with distinct sporulation behavior and unique specialized metabolism.</title>
        <authorList>
            <person name="Garcia R."/>
            <person name="Popoff A."/>
            <person name="Bader C.D."/>
            <person name="Loehr J."/>
            <person name="Walesch S."/>
            <person name="Walt C."/>
            <person name="Boldt J."/>
            <person name="Bunk B."/>
            <person name="Haeckl F.J.F.P.J."/>
            <person name="Gunesch A.P."/>
            <person name="Birkelbach J."/>
            <person name="Nuebel U."/>
            <person name="Pietschmann T."/>
            <person name="Bach T."/>
            <person name="Mueller R."/>
        </authorList>
    </citation>
    <scope>NUCLEOTIDE SEQUENCE</scope>
    <source>
        <strain evidence="6">MSr11367</strain>
    </source>
</reference>
<dbReference type="Gene3D" id="3.40.47.10">
    <property type="match status" value="2"/>
</dbReference>
<dbReference type="Pfam" id="PF02801">
    <property type="entry name" value="Ketoacyl-synt_C"/>
    <property type="match status" value="1"/>
</dbReference>
<sequence length="422" mass="43959">MNKHDVVITGIGLATPLGHDAESVWGRLVDSKSAVRTLEPLGQGGSAVEDFDPVEHVKQRKILRMTNRATVFSLAAARRAWADAGLEGSTAYEPTRFGIYTGSGESEMRPEAFLPGLTHAIDERGHLDIGAFARTGLDNVDPYVALTSLSNNALCYISVAHQLMGPNSNYVKSAVASSQALGEAAWIVRHGYADAIMVVGVDSLSDPLAVVAYNSLGLLCKDTERVGSAMRPFDRARSGFMPGEGAGAVILESAEGARRRGARVHGRVLGFGQATYVVDVFEGVSDGTGLTTAIGDALADANLAADRVDFIVADGSASVHGDASEAKGIARVAGGALRTTPLTATKPLSGHLGAATGVVESIFGLLMMQHGQVPPIHNLDDPAVDPSLGFVTEQPLKGRFHAGLHIARGLGGQNAVLVLGRA</sequence>
<gene>
    <name evidence="6" type="ORF">LVJ94_47810</name>
</gene>
<evidence type="ECO:0000313" key="6">
    <source>
        <dbReference type="EMBL" id="WXB04588.1"/>
    </source>
</evidence>
<proteinExistence type="inferred from homology"/>
<keyword evidence="7" id="KW-1185">Reference proteome</keyword>
<feature type="domain" description="Ketosynthase family 3 (KS3)" evidence="5">
    <location>
        <begin position="3"/>
        <end position="421"/>
    </location>
</feature>
<protein>
    <recommendedName>
        <fullName evidence="5">Ketosynthase family 3 (KS3) domain-containing protein</fullName>
    </recommendedName>
</protein>
<dbReference type="InterPro" id="IPR014030">
    <property type="entry name" value="Ketoacyl_synth_N"/>
</dbReference>
<dbReference type="EMBL" id="CP089983">
    <property type="protein sequence ID" value="WXB04588.1"/>
    <property type="molecule type" value="Genomic_DNA"/>
</dbReference>